<dbReference type="PANTHER" id="PTHR34856">
    <property type="entry name" value="PROTEIN NRFD"/>
    <property type="match status" value="1"/>
</dbReference>
<dbReference type="AlphaFoldDB" id="A0A7X6I7K1"/>
<reference evidence="8 9" key="1">
    <citation type="journal article" date="2020" name="Nature">
        <title>Bacterial chemolithoautotrophy via manganese oxidation.</title>
        <authorList>
            <person name="Yu H."/>
            <person name="Leadbetter J.R."/>
        </authorList>
    </citation>
    <scope>NUCLEOTIDE SEQUENCE [LARGE SCALE GENOMIC DNA]</scope>
    <source>
        <strain evidence="8 9">RBP-1</strain>
    </source>
</reference>
<dbReference type="GO" id="GO:0005886">
    <property type="term" value="C:plasma membrane"/>
    <property type="evidence" value="ECO:0007669"/>
    <property type="project" value="UniProtKB-SubCell"/>
</dbReference>
<proteinExistence type="inferred from homology"/>
<comment type="caution">
    <text evidence="8">The sequence shown here is derived from an EMBL/GenBank/DDBJ whole genome shotgun (WGS) entry which is preliminary data.</text>
</comment>
<evidence type="ECO:0000256" key="1">
    <source>
        <dbReference type="ARBA" id="ARBA00004651"/>
    </source>
</evidence>
<dbReference type="Gene3D" id="1.20.1630.10">
    <property type="entry name" value="Formate dehydrogenase/DMSO reductase domain"/>
    <property type="match status" value="1"/>
</dbReference>
<evidence type="ECO:0000256" key="4">
    <source>
        <dbReference type="ARBA" id="ARBA00022692"/>
    </source>
</evidence>
<dbReference type="Pfam" id="PF03916">
    <property type="entry name" value="NrfD"/>
    <property type="match status" value="1"/>
</dbReference>
<protein>
    <submittedName>
        <fullName evidence="8">Tetrathionate reductase</fullName>
    </submittedName>
</protein>
<evidence type="ECO:0000256" key="2">
    <source>
        <dbReference type="ARBA" id="ARBA00008929"/>
    </source>
</evidence>
<dbReference type="Proteomes" id="UP000521868">
    <property type="component" value="Unassembled WGS sequence"/>
</dbReference>
<evidence type="ECO:0000256" key="6">
    <source>
        <dbReference type="ARBA" id="ARBA00023136"/>
    </source>
</evidence>
<comment type="similarity">
    <text evidence="2">Belongs to the NrfD family.</text>
</comment>
<keyword evidence="9" id="KW-1185">Reference proteome</keyword>
<evidence type="ECO:0000256" key="7">
    <source>
        <dbReference type="SAM" id="Phobius"/>
    </source>
</evidence>
<feature type="transmembrane region" description="Helical" evidence="7">
    <location>
        <begin position="258"/>
        <end position="278"/>
    </location>
</feature>
<sequence length="358" mass="38388">MNSTVEILGFAREASWLPWAVQYFFLVGISAAGFFLSVPGLVFGRARWSAVSRQALLVALVCGLTAPVALLSDLHQPGRFLNFYLHPNLRSWMAWGSFFIPLYLGGLLLYAWLCLRPQLAALAQSESGTRLAAVYRALAYGGHDNRAAVKLAALVTAIGAVLILLYTGMEVMVVHARALWNTPLLPLLLATTAFTGGLGMTALFAAITRQDAAAPLLNRGIALTQWLLLALLAGWLVSGLSGISPAAAEALAAVRGSAGWAMTFAWLLAATLLTIWVAQRRPHSLVLVALLALHGAWAFRWILLMGGQAIPKMGSAFHPYSLTLTRDGLLGIVGTTGLFLAVYIVLTSFIPWNEPARA</sequence>
<feature type="transmembrane region" description="Helical" evidence="7">
    <location>
        <begin position="92"/>
        <end position="115"/>
    </location>
</feature>
<feature type="transmembrane region" description="Helical" evidence="7">
    <location>
        <begin position="285"/>
        <end position="310"/>
    </location>
</feature>
<evidence type="ECO:0000313" key="8">
    <source>
        <dbReference type="EMBL" id="NKE67478.1"/>
    </source>
</evidence>
<keyword evidence="5 7" id="KW-1133">Transmembrane helix</keyword>
<accession>A0A7X6I7K1</accession>
<feature type="transmembrane region" description="Helical" evidence="7">
    <location>
        <begin position="220"/>
        <end position="238"/>
    </location>
</feature>
<comment type="subcellular location">
    <subcellularLocation>
        <location evidence="1">Cell membrane</location>
        <topology evidence="1">Multi-pass membrane protein</topology>
    </subcellularLocation>
</comment>
<evidence type="ECO:0000313" key="9">
    <source>
        <dbReference type="Proteomes" id="UP000521868"/>
    </source>
</evidence>
<keyword evidence="4 7" id="KW-0812">Transmembrane</keyword>
<evidence type="ECO:0000256" key="5">
    <source>
        <dbReference type="ARBA" id="ARBA00022989"/>
    </source>
</evidence>
<dbReference type="PANTHER" id="PTHR34856:SF2">
    <property type="entry name" value="PROTEIN NRFD"/>
    <property type="match status" value="1"/>
</dbReference>
<feature type="transmembrane region" description="Helical" evidence="7">
    <location>
        <begin position="147"/>
        <end position="167"/>
    </location>
</feature>
<gene>
    <name evidence="8" type="ORF">RAMLITH_16765</name>
</gene>
<organism evidence="8 9">
    <name type="scientific">Ramlibacter lithotrophicus</name>
    <dbReference type="NCBI Taxonomy" id="2606681"/>
    <lineage>
        <taxon>Bacteria</taxon>
        <taxon>Pseudomonadati</taxon>
        <taxon>Pseudomonadota</taxon>
        <taxon>Betaproteobacteria</taxon>
        <taxon>Burkholderiales</taxon>
        <taxon>Comamonadaceae</taxon>
        <taxon>Ramlibacter</taxon>
    </lineage>
</organism>
<evidence type="ECO:0000256" key="3">
    <source>
        <dbReference type="ARBA" id="ARBA00022475"/>
    </source>
</evidence>
<feature type="transmembrane region" description="Helical" evidence="7">
    <location>
        <begin position="20"/>
        <end position="43"/>
    </location>
</feature>
<feature type="transmembrane region" description="Helical" evidence="7">
    <location>
        <begin position="55"/>
        <end position="72"/>
    </location>
</feature>
<feature type="transmembrane region" description="Helical" evidence="7">
    <location>
        <begin position="330"/>
        <end position="352"/>
    </location>
</feature>
<name>A0A7X6I7K1_9BURK</name>
<dbReference type="RefSeq" id="WP_168108603.1">
    <property type="nucleotide sequence ID" value="NZ_VTOX01000006.1"/>
</dbReference>
<feature type="transmembrane region" description="Helical" evidence="7">
    <location>
        <begin position="187"/>
        <end position="208"/>
    </location>
</feature>
<dbReference type="InterPro" id="IPR052049">
    <property type="entry name" value="Electron_transfer_protein"/>
</dbReference>
<dbReference type="InterPro" id="IPR005614">
    <property type="entry name" value="NrfD-like"/>
</dbReference>
<keyword evidence="3" id="KW-1003">Cell membrane</keyword>
<keyword evidence="6 7" id="KW-0472">Membrane</keyword>
<dbReference type="EMBL" id="VTOX01000006">
    <property type="protein sequence ID" value="NKE67478.1"/>
    <property type="molecule type" value="Genomic_DNA"/>
</dbReference>